<sequence>MRYLFYQNLYNFIKETKFVYISNKEQQCLNGQSYKDYALQITYLSRHETKVLCDSWILCEIDSFLKSQKKKNIDFYKIQNVRRLIFETPEIQNGKIIIIQAVDISSWSVFFEMIT</sequence>
<organism evidence="1 2">
    <name type="scientific">Paramecium primaurelia</name>
    <dbReference type="NCBI Taxonomy" id="5886"/>
    <lineage>
        <taxon>Eukaryota</taxon>
        <taxon>Sar</taxon>
        <taxon>Alveolata</taxon>
        <taxon>Ciliophora</taxon>
        <taxon>Intramacronucleata</taxon>
        <taxon>Oligohymenophorea</taxon>
        <taxon>Peniculida</taxon>
        <taxon>Parameciidae</taxon>
        <taxon>Paramecium</taxon>
    </lineage>
</organism>
<name>A0A8S1QSX2_PARPR</name>
<gene>
    <name evidence="1" type="ORF">PPRIM_AZ9-3.1.T2660003</name>
</gene>
<reference evidence="1" key="1">
    <citation type="submission" date="2021-01" db="EMBL/GenBank/DDBJ databases">
        <authorList>
            <consortium name="Genoscope - CEA"/>
            <person name="William W."/>
        </authorList>
    </citation>
    <scope>NUCLEOTIDE SEQUENCE</scope>
</reference>
<dbReference type="Proteomes" id="UP000688137">
    <property type="component" value="Unassembled WGS sequence"/>
</dbReference>
<comment type="caution">
    <text evidence="1">The sequence shown here is derived from an EMBL/GenBank/DDBJ whole genome shotgun (WGS) entry which is preliminary data.</text>
</comment>
<accession>A0A8S1QSX2</accession>
<keyword evidence="2" id="KW-1185">Reference proteome</keyword>
<dbReference type="AlphaFoldDB" id="A0A8S1QSX2"/>
<proteinExistence type="predicted"/>
<dbReference type="EMBL" id="CAJJDM010000275">
    <property type="protein sequence ID" value="CAD8118856.1"/>
    <property type="molecule type" value="Genomic_DNA"/>
</dbReference>
<evidence type="ECO:0000313" key="1">
    <source>
        <dbReference type="EMBL" id="CAD8118856.1"/>
    </source>
</evidence>
<evidence type="ECO:0000313" key="2">
    <source>
        <dbReference type="Proteomes" id="UP000688137"/>
    </source>
</evidence>
<protein>
    <submittedName>
        <fullName evidence="1">Uncharacterized protein</fullName>
    </submittedName>
</protein>